<dbReference type="PROSITE" id="PS50026">
    <property type="entry name" value="EGF_3"/>
    <property type="match status" value="1"/>
</dbReference>
<evidence type="ECO:0000256" key="4">
    <source>
        <dbReference type="PROSITE-ProRule" id="PRU00076"/>
    </source>
</evidence>
<dbReference type="STRING" id="10228.B3S376"/>
<keyword evidence="4" id="KW-0245">EGF-like domain</keyword>
<dbReference type="PROSITE" id="PS00022">
    <property type="entry name" value="EGF_1"/>
    <property type="match status" value="1"/>
</dbReference>
<accession>B3S376</accession>
<dbReference type="InterPro" id="IPR056737">
    <property type="entry name" value="Beta-prop_ATRN-MKLN-like"/>
</dbReference>
<protein>
    <recommendedName>
        <fullName evidence="9">CUB domain-containing protein</fullName>
    </recommendedName>
</protein>
<feature type="disulfide bond" evidence="4">
    <location>
        <begin position="196"/>
        <end position="205"/>
    </location>
</feature>
<evidence type="ECO:0000259" key="5">
    <source>
        <dbReference type="PROSITE" id="PS01180"/>
    </source>
</evidence>
<dbReference type="InterPro" id="IPR051568">
    <property type="entry name" value="LZTR1/Attractin"/>
</dbReference>
<evidence type="ECO:0000256" key="2">
    <source>
        <dbReference type="ARBA" id="ARBA00022737"/>
    </source>
</evidence>
<dbReference type="PROSITE" id="PS01180">
    <property type="entry name" value="CUB"/>
    <property type="match status" value="1"/>
</dbReference>
<dbReference type="OMA" id="AYFETEC"/>
<dbReference type="SUPFAM" id="SSF117281">
    <property type="entry name" value="Kelch motif"/>
    <property type="match status" value="1"/>
</dbReference>
<organism evidence="7 8">
    <name type="scientific">Trichoplax adhaerens</name>
    <name type="common">Trichoplax reptans</name>
    <dbReference type="NCBI Taxonomy" id="10228"/>
    <lineage>
        <taxon>Eukaryota</taxon>
        <taxon>Metazoa</taxon>
        <taxon>Placozoa</taxon>
        <taxon>Uniplacotomia</taxon>
        <taxon>Trichoplacea</taxon>
        <taxon>Trichoplacidae</taxon>
        <taxon>Trichoplax</taxon>
    </lineage>
</organism>
<dbReference type="Gene3D" id="2.120.10.80">
    <property type="entry name" value="Kelch-type beta propeller"/>
    <property type="match status" value="2"/>
</dbReference>
<dbReference type="AlphaFoldDB" id="B3S376"/>
<dbReference type="InterPro" id="IPR035914">
    <property type="entry name" value="Sperma_CUB_dom_sf"/>
</dbReference>
<feature type="domain" description="CUB" evidence="5">
    <location>
        <begin position="55"/>
        <end position="176"/>
    </location>
</feature>
<dbReference type="PANTHER" id="PTHR46376:SF2">
    <property type="entry name" value="DISTRACTED, ISOFORM B"/>
    <property type="match status" value="1"/>
</dbReference>
<dbReference type="InterPro" id="IPR000742">
    <property type="entry name" value="EGF"/>
</dbReference>
<dbReference type="Pfam" id="PF00431">
    <property type="entry name" value="CUB"/>
    <property type="match status" value="1"/>
</dbReference>
<reference evidence="7 8" key="1">
    <citation type="journal article" date="2008" name="Nature">
        <title>The Trichoplax genome and the nature of placozoans.</title>
        <authorList>
            <person name="Srivastava M."/>
            <person name="Begovic E."/>
            <person name="Chapman J."/>
            <person name="Putnam N.H."/>
            <person name="Hellsten U."/>
            <person name="Kawashima T."/>
            <person name="Kuo A."/>
            <person name="Mitros T."/>
            <person name="Salamov A."/>
            <person name="Carpenter M.L."/>
            <person name="Signorovitch A.Y."/>
            <person name="Moreno M.A."/>
            <person name="Kamm K."/>
            <person name="Grimwood J."/>
            <person name="Schmutz J."/>
            <person name="Shapiro H."/>
            <person name="Grigoriev I.V."/>
            <person name="Buss L.W."/>
            <person name="Schierwater B."/>
            <person name="Dellaporta S.L."/>
            <person name="Rokhsar D.S."/>
        </authorList>
    </citation>
    <scope>NUCLEOTIDE SEQUENCE [LARGE SCALE GENOMIC DNA]</scope>
    <source>
        <strain evidence="7 8">Grell-BS-1999</strain>
    </source>
</reference>
<dbReference type="OrthoDB" id="9998912at2759"/>
<dbReference type="SMART" id="SM00042">
    <property type="entry name" value="CUB"/>
    <property type="match status" value="1"/>
</dbReference>
<dbReference type="RefSeq" id="XP_002114607.1">
    <property type="nucleotide sequence ID" value="XM_002114571.1"/>
</dbReference>
<evidence type="ECO:0008006" key="9">
    <source>
        <dbReference type="Google" id="ProtNLM"/>
    </source>
</evidence>
<evidence type="ECO:0000256" key="3">
    <source>
        <dbReference type="ARBA" id="ARBA00023157"/>
    </source>
</evidence>
<comment type="caution">
    <text evidence="4">Lacks conserved residue(s) required for the propagation of feature annotation.</text>
</comment>
<dbReference type="PROSITE" id="PS01186">
    <property type="entry name" value="EGF_2"/>
    <property type="match status" value="1"/>
</dbReference>
<dbReference type="PhylomeDB" id="B3S376"/>
<proteinExistence type="predicted"/>
<dbReference type="Proteomes" id="UP000009022">
    <property type="component" value="Unassembled WGS sequence"/>
</dbReference>
<evidence type="ECO:0000256" key="1">
    <source>
        <dbReference type="ARBA" id="ARBA00022441"/>
    </source>
</evidence>
<dbReference type="Gene3D" id="2.60.120.290">
    <property type="entry name" value="Spermadhesin, CUB domain"/>
    <property type="match status" value="1"/>
</dbReference>
<dbReference type="eggNOG" id="KOG1388">
    <property type="taxonomic scope" value="Eukaryota"/>
</dbReference>
<keyword evidence="3 4" id="KW-1015">Disulfide bond</keyword>
<keyword evidence="1" id="KW-0880">Kelch repeat</keyword>
<keyword evidence="2" id="KW-0677">Repeat</keyword>
<feature type="disulfide bond" evidence="4">
    <location>
        <begin position="178"/>
        <end position="188"/>
    </location>
</feature>
<dbReference type="InterPro" id="IPR000859">
    <property type="entry name" value="CUB_dom"/>
</dbReference>
<gene>
    <name evidence="7" type="ORF">TRIADDRAFT_58623</name>
</gene>
<evidence type="ECO:0000313" key="8">
    <source>
        <dbReference type="Proteomes" id="UP000009022"/>
    </source>
</evidence>
<evidence type="ECO:0000259" key="6">
    <source>
        <dbReference type="PROSITE" id="PS50026"/>
    </source>
</evidence>
<dbReference type="GeneID" id="6755820"/>
<dbReference type="EMBL" id="DS985248">
    <property type="protein sequence ID" value="EDV22741.1"/>
    <property type="molecule type" value="Genomic_DNA"/>
</dbReference>
<feature type="domain" description="EGF-like" evidence="6">
    <location>
        <begin position="174"/>
        <end position="206"/>
    </location>
</feature>
<dbReference type="KEGG" id="tad:TRIADDRAFT_58623"/>
<dbReference type="CDD" id="cd00041">
    <property type="entry name" value="CUB"/>
    <property type="match status" value="1"/>
</dbReference>
<dbReference type="PANTHER" id="PTHR46376">
    <property type="entry name" value="LEUCINE-ZIPPER-LIKE TRANSCRIPTIONAL REGULATOR 1"/>
    <property type="match status" value="1"/>
</dbReference>
<dbReference type="CTD" id="6755820"/>
<dbReference type="Gene3D" id="2.10.25.10">
    <property type="entry name" value="Laminin"/>
    <property type="match status" value="1"/>
</dbReference>
<name>B3S376_TRIAD</name>
<dbReference type="SUPFAM" id="SSF49854">
    <property type="entry name" value="Spermadhesin, CUB domain"/>
    <property type="match status" value="1"/>
</dbReference>
<sequence>MGHTESASGMDCPFPISCKLYYYVVYFDTVYQWYKAMMKGTSVIPSVLYTAIVVLLGRLESLTEPKGRIVESPHHYQTNVNCSWLIESGTTNTTIRIELTEFATECSWDHLYVFDGRDSFAPLVASFSGIISPQTITNGIQSSVPTVVTNSGAAFLYFYSDQAYVTKGFNISYSMVTCIHGCSGNGVCIDNVNCLCDTGWTGSDCSSHVCSDGCSLVIDRSSRGFFCQCYKLVELVSLVAANSSDGYWKALITGMKETNEGRVSHTAVVNDGYMWVFGGYALKQTLLNDFIKFDLKDSIWSAVSPNSSYAMPSRRYGHSSVAYKDAIFIYGGQYDGKIFNELWIYNITSNIWSLIQNLKTNSCSPSKSREWNCITTYGSAVRGLYGHTSVYDSVTQKIYVHGGYLDRSLSAESGRLTDSLYAFDPSNHYWLV</sequence>
<dbReference type="InterPro" id="IPR015915">
    <property type="entry name" value="Kelch-typ_b-propeller"/>
</dbReference>
<keyword evidence="8" id="KW-1185">Reference proteome</keyword>
<dbReference type="HOGENOM" id="CLU_635128_0_0_1"/>
<dbReference type="Pfam" id="PF24981">
    <property type="entry name" value="Beta-prop_ATRN-LZTR1"/>
    <property type="match status" value="2"/>
</dbReference>
<dbReference type="InParanoid" id="B3S376"/>
<evidence type="ECO:0000313" key="7">
    <source>
        <dbReference type="EMBL" id="EDV22741.1"/>
    </source>
</evidence>